<gene>
    <name evidence="2" type="ORF">Pyn_11254</name>
</gene>
<reference evidence="2 3" key="1">
    <citation type="submission" date="2018-02" db="EMBL/GenBank/DDBJ databases">
        <title>Draft genome of wild Prunus yedoensis var. nudiflora.</title>
        <authorList>
            <person name="Baek S."/>
            <person name="Kim J.-H."/>
            <person name="Choi K."/>
            <person name="Kim G.-B."/>
            <person name="Cho A."/>
            <person name="Jang H."/>
            <person name="Shin C.-H."/>
            <person name="Yu H.-J."/>
            <person name="Mun J.-H."/>
        </authorList>
    </citation>
    <scope>NUCLEOTIDE SEQUENCE [LARGE SCALE GENOMIC DNA]</scope>
    <source>
        <strain evidence="3">cv. Jeju island</strain>
        <tissue evidence="2">Leaf</tissue>
    </source>
</reference>
<feature type="transmembrane region" description="Helical" evidence="1">
    <location>
        <begin position="135"/>
        <end position="162"/>
    </location>
</feature>
<keyword evidence="1" id="KW-0472">Membrane</keyword>
<evidence type="ECO:0000256" key="1">
    <source>
        <dbReference type="SAM" id="Phobius"/>
    </source>
</evidence>
<keyword evidence="3" id="KW-1185">Reference proteome</keyword>
<evidence type="ECO:0000313" key="2">
    <source>
        <dbReference type="EMBL" id="PQQ03767.1"/>
    </source>
</evidence>
<evidence type="ECO:0000313" key="3">
    <source>
        <dbReference type="Proteomes" id="UP000250321"/>
    </source>
</evidence>
<comment type="caution">
    <text evidence="2">The sequence shown here is derived from an EMBL/GenBank/DDBJ whole genome shotgun (WGS) entry which is preliminary data.</text>
</comment>
<accession>A0A314YCL9</accession>
<dbReference type="AlphaFoldDB" id="A0A314YCL9"/>
<dbReference type="EMBL" id="PJQY01001309">
    <property type="protein sequence ID" value="PQQ03767.1"/>
    <property type="molecule type" value="Genomic_DNA"/>
</dbReference>
<proteinExistence type="predicted"/>
<keyword evidence="1" id="KW-0812">Transmembrane</keyword>
<sequence length="167" mass="19511">MRFTATTTAQTRVSSRFFRLEGAQDLSFFSFKKNLPRLKGTRREDESQKTFVQWGVWRVNALVHHHLHPPSLFHIVKLDCVIEKEARNRLLWETKAILADKVFEQTHFPKASREELQHIQLWPTIQTSFLEPEQVLALSFLVINPVLGGLSHWFGAFLLIMVNTWSN</sequence>
<name>A0A314YCL9_PRUYE</name>
<dbReference type="Proteomes" id="UP000250321">
    <property type="component" value="Unassembled WGS sequence"/>
</dbReference>
<keyword evidence="1" id="KW-1133">Transmembrane helix</keyword>
<organism evidence="2 3">
    <name type="scientific">Prunus yedoensis var. nudiflora</name>
    <dbReference type="NCBI Taxonomy" id="2094558"/>
    <lineage>
        <taxon>Eukaryota</taxon>
        <taxon>Viridiplantae</taxon>
        <taxon>Streptophyta</taxon>
        <taxon>Embryophyta</taxon>
        <taxon>Tracheophyta</taxon>
        <taxon>Spermatophyta</taxon>
        <taxon>Magnoliopsida</taxon>
        <taxon>eudicotyledons</taxon>
        <taxon>Gunneridae</taxon>
        <taxon>Pentapetalae</taxon>
        <taxon>rosids</taxon>
        <taxon>fabids</taxon>
        <taxon>Rosales</taxon>
        <taxon>Rosaceae</taxon>
        <taxon>Amygdaloideae</taxon>
        <taxon>Amygdaleae</taxon>
        <taxon>Prunus</taxon>
    </lineage>
</organism>
<protein>
    <submittedName>
        <fullName evidence="2">Uncharacterized protein</fullName>
    </submittedName>
</protein>